<reference evidence="1 2" key="1">
    <citation type="submission" date="2016-05" db="EMBL/GenBank/DDBJ databases">
        <title>Complete genome sequence of Corynebacterium crudilactis, a new Corynebacterium species isolated from raw cow's milk.</title>
        <authorList>
            <person name="Christian R."/>
            <person name="Zimmermann J."/>
            <person name="Lipski A."/>
            <person name="Kalinowski J."/>
        </authorList>
    </citation>
    <scope>NUCLEOTIDE SEQUENCE [LARGE SCALE GENOMIC DNA]</scope>
    <source>
        <strain evidence="1 2">JZ16</strain>
    </source>
</reference>
<evidence type="ECO:0000313" key="1">
    <source>
        <dbReference type="EMBL" id="ANE04329.1"/>
    </source>
</evidence>
<organism evidence="1 2">
    <name type="scientific">Corynebacterium crudilactis</name>
    <dbReference type="NCBI Taxonomy" id="1652495"/>
    <lineage>
        <taxon>Bacteria</taxon>
        <taxon>Bacillati</taxon>
        <taxon>Actinomycetota</taxon>
        <taxon>Actinomycetes</taxon>
        <taxon>Mycobacteriales</taxon>
        <taxon>Corynebacteriaceae</taxon>
        <taxon>Corynebacterium</taxon>
    </lineage>
</organism>
<dbReference type="RefSeq" id="WP_066566481.1">
    <property type="nucleotide sequence ID" value="NZ_CP015622.1"/>
</dbReference>
<dbReference type="KEGG" id="ccjz:ccrud_09020"/>
<dbReference type="AlphaFoldDB" id="A0A172QUE1"/>
<dbReference type="Proteomes" id="UP000076929">
    <property type="component" value="Chromosome"/>
</dbReference>
<name>A0A172QUE1_9CORY</name>
<accession>A0A172QUE1</accession>
<keyword evidence="2" id="KW-1185">Reference proteome</keyword>
<sequence length="171" mass="18486">MLITASERKVAHASTVKTSVVSLLREELTVLNESITIEGLGELSHSGKSRHWSGSVNAAATHRTVELTIDGTPSGPADIQVDAIKHVVTRWDDILAEATSGLVELLEESELPETDPWVTFEVSSLSVPAISYDPDGAVHVHINLIHVDYPDDFWPAIDIVDGTVREILSGT</sequence>
<dbReference type="EMBL" id="CP015622">
    <property type="protein sequence ID" value="ANE04329.1"/>
    <property type="molecule type" value="Genomic_DNA"/>
</dbReference>
<gene>
    <name evidence="1" type="ORF">ccrud_09020</name>
</gene>
<proteinExistence type="predicted"/>
<protein>
    <submittedName>
        <fullName evidence="1">Uncharacterized protein</fullName>
    </submittedName>
</protein>
<evidence type="ECO:0000313" key="2">
    <source>
        <dbReference type="Proteomes" id="UP000076929"/>
    </source>
</evidence>